<feature type="domain" description="G-protein coupled receptors family 1 profile" evidence="15">
    <location>
        <begin position="70"/>
        <end position="208"/>
    </location>
</feature>
<evidence type="ECO:0000256" key="10">
    <source>
        <dbReference type="ARBA" id="ARBA00023224"/>
    </source>
</evidence>
<gene>
    <name evidence="16" type="primary">Ntsr1</name>
    <name evidence="16" type="ORF">EYF80_064032</name>
</gene>
<keyword evidence="7" id="KW-0564">Palmitate</keyword>
<dbReference type="GO" id="GO:0016492">
    <property type="term" value="F:G protein-coupled neurotensin receptor activity"/>
    <property type="evidence" value="ECO:0007669"/>
    <property type="project" value="InterPro"/>
</dbReference>
<feature type="transmembrane region" description="Helical" evidence="14">
    <location>
        <begin position="50"/>
        <end position="70"/>
    </location>
</feature>
<dbReference type="PROSITE" id="PS50262">
    <property type="entry name" value="G_PROTEIN_RECEP_F1_2"/>
    <property type="match status" value="1"/>
</dbReference>
<evidence type="ECO:0000313" key="17">
    <source>
        <dbReference type="Proteomes" id="UP000314294"/>
    </source>
</evidence>
<feature type="compositionally biased region" description="Basic and acidic residues" evidence="13">
    <location>
        <begin position="252"/>
        <end position="346"/>
    </location>
</feature>
<evidence type="ECO:0000259" key="15">
    <source>
        <dbReference type="PROSITE" id="PS50262"/>
    </source>
</evidence>
<evidence type="ECO:0000256" key="9">
    <source>
        <dbReference type="ARBA" id="ARBA00023170"/>
    </source>
</evidence>
<keyword evidence="3 12" id="KW-0812">Transmembrane</keyword>
<dbReference type="InterPro" id="IPR017452">
    <property type="entry name" value="GPCR_Rhodpsn_7TM"/>
</dbReference>
<accession>A0A4Z2EAG3</accession>
<dbReference type="InterPro" id="IPR003984">
    <property type="entry name" value="NT_rcpt"/>
</dbReference>
<organism evidence="16 17">
    <name type="scientific">Liparis tanakae</name>
    <name type="common">Tanaka's snailfish</name>
    <dbReference type="NCBI Taxonomy" id="230148"/>
    <lineage>
        <taxon>Eukaryota</taxon>
        <taxon>Metazoa</taxon>
        <taxon>Chordata</taxon>
        <taxon>Craniata</taxon>
        <taxon>Vertebrata</taxon>
        <taxon>Euteleostomi</taxon>
        <taxon>Actinopterygii</taxon>
        <taxon>Neopterygii</taxon>
        <taxon>Teleostei</taxon>
        <taxon>Neoteleostei</taxon>
        <taxon>Acanthomorphata</taxon>
        <taxon>Eupercaria</taxon>
        <taxon>Perciformes</taxon>
        <taxon>Cottioidei</taxon>
        <taxon>Cottales</taxon>
        <taxon>Liparidae</taxon>
        <taxon>Liparis</taxon>
    </lineage>
</organism>
<evidence type="ECO:0000313" key="16">
    <source>
        <dbReference type="EMBL" id="TNN25836.1"/>
    </source>
</evidence>
<evidence type="ECO:0000256" key="5">
    <source>
        <dbReference type="ARBA" id="ARBA00023040"/>
    </source>
</evidence>
<dbReference type="SUPFAM" id="SSF81321">
    <property type="entry name" value="Family A G protein-coupled receptor-like"/>
    <property type="match status" value="1"/>
</dbReference>
<keyword evidence="17" id="KW-1185">Reference proteome</keyword>
<dbReference type="EMBL" id="SRLO01011542">
    <property type="protein sequence ID" value="TNN25836.1"/>
    <property type="molecule type" value="Genomic_DNA"/>
</dbReference>
<evidence type="ECO:0000256" key="11">
    <source>
        <dbReference type="ARBA" id="ARBA00023288"/>
    </source>
</evidence>
<dbReference type="OrthoDB" id="9835116at2759"/>
<evidence type="ECO:0000256" key="12">
    <source>
        <dbReference type="RuleBase" id="RU000688"/>
    </source>
</evidence>
<dbReference type="PANTHER" id="PTHR24243">
    <property type="entry name" value="G-PROTEIN COUPLED RECEPTOR"/>
    <property type="match status" value="1"/>
</dbReference>
<evidence type="ECO:0000256" key="4">
    <source>
        <dbReference type="ARBA" id="ARBA00022989"/>
    </source>
</evidence>
<keyword evidence="4 14" id="KW-1133">Transmembrane helix</keyword>
<dbReference type="PANTHER" id="PTHR24243:SF9">
    <property type="entry name" value="NEUROTENSIN RECEPTOR TYPE 1"/>
    <property type="match status" value="1"/>
</dbReference>
<evidence type="ECO:0000256" key="8">
    <source>
        <dbReference type="ARBA" id="ARBA00023157"/>
    </source>
</evidence>
<comment type="similarity">
    <text evidence="12">Belongs to the G-protein coupled receptor 1 family.</text>
</comment>
<evidence type="ECO:0000256" key="6">
    <source>
        <dbReference type="ARBA" id="ARBA00023136"/>
    </source>
</evidence>
<evidence type="ECO:0000256" key="2">
    <source>
        <dbReference type="ARBA" id="ARBA00022475"/>
    </source>
</evidence>
<reference evidence="16 17" key="1">
    <citation type="submission" date="2019-03" db="EMBL/GenBank/DDBJ databases">
        <title>First draft genome of Liparis tanakae, snailfish: a comprehensive survey of snailfish specific genes.</title>
        <authorList>
            <person name="Kim W."/>
            <person name="Song I."/>
            <person name="Jeong J.-H."/>
            <person name="Kim D."/>
            <person name="Kim S."/>
            <person name="Ryu S."/>
            <person name="Song J.Y."/>
            <person name="Lee S.K."/>
        </authorList>
    </citation>
    <scope>NUCLEOTIDE SEQUENCE [LARGE SCALE GENOMIC DNA]</scope>
    <source>
        <tissue evidence="16">Muscle</tissue>
    </source>
</reference>
<dbReference type="AlphaFoldDB" id="A0A4Z2EAG3"/>
<evidence type="ECO:0000256" key="3">
    <source>
        <dbReference type="ARBA" id="ARBA00022692"/>
    </source>
</evidence>
<dbReference type="PRINTS" id="PR00237">
    <property type="entry name" value="GPCRRHODOPSN"/>
</dbReference>
<dbReference type="PROSITE" id="PS00237">
    <property type="entry name" value="G_PROTEIN_RECEP_F1_1"/>
    <property type="match status" value="1"/>
</dbReference>
<dbReference type="PRINTS" id="PR01479">
    <property type="entry name" value="NEUROTENSINR"/>
</dbReference>
<proteinExistence type="inferred from homology"/>
<keyword evidence="2" id="KW-1003">Cell membrane</keyword>
<comment type="subcellular location">
    <subcellularLocation>
        <location evidence="1">Cell membrane</location>
        <topology evidence="1">Multi-pass membrane protein</topology>
    </subcellularLocation>
</comment>
<keyword evidence="9 12" id="KW-0675">Receptor</keyword>
<dbReference type="Pfam" id="PF00001">
    <property type="entry name" value="7tm_1"/>
    <property type="match status" value="1"/>
</dbReference>
<dbReference type="GO" id="GO:0005886">
    <property type="term" value="C:plasma membrane"/>
    <property type="evidence" value="ECO:0007669"/>
    <property type="project" value="UniProtKB-SubCell"/>
</dbReference>
<protein>
    <submittedName>
        <fullName evidence="16">Neurotensin receptor type 1</fullName>
    </submittedName>
</protein>
<feature type="transmembrane region" description="Helical" evidence="14">
    <location>
        <begin position="178"/>
        <end position="198"/>
    </location>
</feature>
<keyword evidence="10 12" id="KW-0807">Transducer</keyword>
<keyword evidence="5 12" id="KW-0297">G-protein coupled receptor</keyword>
<name>A0A4Z2EAG3_9TELE</name>
<dbReference type="Proteomes" id="UP000314294">
    <property type="component" value="Unassembled WGS sequence"/>
</dbReference>
<feature type="region of interest" description="Disordered" evidence="13">
    <location>
        <begin position="250"/>
        <end position="352"/>
    </location>
</feature>
<evidence type="ECO:0000256" key="7">
    <source>
        <dbReference type="ARBA" id="ARBA00023139"/>
    </source>
</evidence>
<dbReference type="Gene3D" id="1.20.1070.10">
    <property type="entry name" value="Rhodopsin 7-helix transmembrane proteins"/>
    <property type="match status" value="1"/>
</dbReference>
<comment type="caution">
    <text evidence="16">The sequence shown here is derived from an EMBL/GenBank/DDBJ whole genome shotgun (WGS) entry which is preliminary data.</text>
</comment>
<keyword evidence="8" id="KW-1015">Disulfide bond</keyword>
<dbReference type="InterPro" id="IPR000276">
    <property type="entry name" value="GPCR_Rhodpsn"/>
</dbReference>
<keyword evidence="6 14" id="KW-0472">Membrane</keyword>
<evidence type="ECO:0000256" key="13">
    <source>
        <dbReference type="SAM" id="MobiDB-lite"/>
    </source>
</evidence>
<sequence>MEHNLTRVGALARTLFGNNSLFPFENTSSPPGQEEQQEEQQEDLEVNTDLYSRVAVTVIYAALFAVGVLGNSVTLSTLRAKQRVRSLQGTVHYHLASLAASDLLILLLSMPLELHSFVWFHHPWVFGDAVCRGYYFLRDGCSYATALNVASLSAERYMAVCHPFKAKRLMSRSRTKKLIGAAWLASFALAAPMLLVMGQVTRHGENICTATVSPGAVKAVLQVGVLGCVRAHASPRTGALQVVHQVCWDQSQRPETRDQRPGPETRDQRPETRDQDQRPETRDHRLETRDQRPETRDQRPETRDQRPETRDQRLETRDQRPETRTRDHRLETRDQRPETRDQDQRPGPETTD</sequence>
<evidence type="ECO:0000256" key="14">
    <source>
        <dbReference type="SAM" id="Phobius"/>
    </source>
</evidence>
<keyword evidence="11" id="KW-0449">Lipoprotein</keyword>
<evidence type="ECO:0000256" key="1">
    <source>
        <dbReference type="ARBA" id="ARBA00004651"/>
    </source>
</evidence>